<evidence type="ECO:0000256" key="13">
    <source>
        <dbReference type="ARBA" id="ARBA00048293"/>
    </source>
</evidence>
<dbReference type="KEGG" id="pvt:110074910"/>
<evidence type="ECO:0000256" key="4">
    <source>
        <dbReference type="ARBA" id="ARBA00001783"/>
    </source>
</evidence>
<feature type="transmembrane region" description="Helical" evidence="20">
    <location>
        <begin position="36"/>
        <end position="55"/>
    </location>
</feature>
<evidence type="ECO:0000256" key="8">
    <source>
        <dbReference type="ARBA" id="ARBA00022679"/>
    </source>
</evidence>
<comment type="catalytic activity">
    <reaction evidence="3">
        <text>1-(9Z-octadecenoyl)-sn-glycero-3-phosphate + hexadecanoyl-CoA = 1-(9Z)-octadecenoyl-2-hexadecanoyl-sn-glycero-3-phosphate + CoA</text>
        <dbReference type="Rhea" id="RHEA:37143"/>
        <dbReference type="ChEBI" id="CHEBI:57287"/>
        <dbReference type="ChEBI" id="CHEBI:57379"/>
        <dbReference type="ChEBI" id="CHEBI:74544"/>
        <dbReference type="ChEBI" id="CHEBI:74551"/>
    </reaction>
    <physiologicalReaction direction="left-to-right" evidence="3">
        <dbReference type="Rhea" id="RHEA:37144"/>
    </physiologicalReaction>
</comment>
<comment type="catalytic activity">
    <reaction evidence="15">
        <text>pentadecanoyl-CoA + 1-(9Z-octadecenoyl)-sn-glycero-3-phosphate = 1-(9Z)-octadecenoyl-2-pentadecanoyl-sn-glycero-3-phosphate + CoA</text>
        <dbReference type="Rhea" id="RHEA:37175"/>
        <dbReference type="ChEBI" id="CHEBI:57287"/>
        <dbReference type="ChEBI" id="CHEBI:74309"/>
        <dbReference type="ChEBI" id="CHEBI:74544"/>
        <dbReference type="ChEBI" id="CHEBI:74578"/>
    </reaction>
    <physiologicalReaction direction="left-to-right" evidence="15">
        <dbReference type="Rhea" id="RHEA:37176"/>
    </physiologicalReaction>
</comment>
<feature type="domain" description="Phospholipid/glycerol acyltransferase" evidence="21">
    <location>
        <begin position="95"/>
        <end position="210"/>
    </location>
</feature>
<dbReference type="InterPro" id="IPR004552">
    <property type="entry name" value="AGP_acyltrans"/>
</dbReference>
<evidence type="ECO:0000256" key="10">
    <source>
        <dbReference type="ARBA" id="ARBA00047525"/>
    </source>
</evidence>
<dbReference type="InterPro" id="IPR002123">
    <property type="entry name" value="Plipid/glycerol_acylTrfase"/>
</dbReference>
<dbReference type="GO" id="GO:0006654">
    <property type="term" value="P:phosphatidic acid biosynthetic process"/>
    <property type="evidence" value="ECO:0007669"/>
    <property type="project" value="TreeGrafter"/>
</dbReference>
<comment type="similarity">
    <text evidence="7 19">Belongs to the 1-acyl-sn-glycerol-3-phosphate acyltransferase family.</text>
</comment>
<evidence type="ECO:0000256" key="5">
    <source>
        <dbReference type="ARBA" id="ARBA00004086"/>
    </source>
</evidence>
<keyword evidence="22" id="KW-1185">Reference proteome</keyword>
<dbReference type="PANTHER" id="PTHR10434">
    <property type="entry name" value="1-ACYL-SN-GLYCEROL-3-PHOSPHATE ACYLTRANSFERASE"/>
    <property type="match status" value="1"/>
</dbReference>
<dbReference type="Proteomes" id="UP001652642">
    <property type="component" value="Chromosome 6"/>
</dbReference>
<evidence type="ECO:0000259" key="21">
    <source>
        <dbReference type="SMART" id="SM00563"/>
    </source>
</evidence>
<evidence type="ECO:0000313" key="22">
    <source>
        <dbReference type="Proteomes" id="UP001652642"/>
    </source>
</evidence>
<comment type="catalytic activity">
    <reaction evidence="13">
        <text>1-(9Z,12Z,15Z)-octadecatrienoyl-sn-glycero-3-phosphate + (9Z)-octadecenoyl-CoA = 1-(9Z,12Z,15Z)-octadecatrienoyl-2-(9Z)-octadecenoyl-sn-glycero-3-phosphate + CoA</text>
        <dbReference type="Rhea" id="RHEA:37139"/>
        <dbReference type="ChEBI" id="CHEBI:57287"/>
        <dbReference type="ChEBI" id="CHEBI:57387"/>
        <dbReference type="ChEBI" id="CHEBI:74549"/>
        <dbReference type="ChEBI" id="CHEBI:74550"/>
    </reaction>
    <physiologicalReaction direction="left-to-right" evidence="13">
        <dbReference type="Rhea" id="RHEA:37140"/>
    </physiologicalReaction>
</comment>
<dbReference type="GeneID" id="110074910"/>
<dbReference type="GO" id="GO:0005783">
    <property type="term" value="C:endoplasmic reticulum"/>
    <property type="evidence" value="ECO:0007669"/>
    <property type="project" value="TreeGrafter"/>
</dbReference>
<proteinExistence type="inferred from homology"/>
<evidence type="ECO:0000256" key="16">
    <source>
        <dbReference type="ARBA" id="ARBA00049345"/>
    </source>
</evidence>
<keyword evidence="8 19" id="KW-0808">Transferase</keyword>
<comment type="catalytic activity">
    <reaction evidence="4">
        <text>1-(9Z-octadecenoyl)-sn-glycero-3-phosphate + tetradecanoyl-CoA = 1-(9Z)-octadecenoyl-2-tetradecanoyl-sn-glycero-3-phosphate + CoA</text>
        <dbReference type="Rhea" id="RHEA:37171"/>
        <dbReference type="ChEBI" id="CHEBI:57287"/>
        <dbReference type="ChEBI" id="CHEBI:57385"/>
        <dbReference type="ChEBI" id="CHEBI:74544"/>
        <dbReference type="ChEBI" id="CHEBI:74579"/>
    </reaction>
    <physiologicalReaction direction="left-to-right" evidence="4">
        <dbReference type="Rhea" id="RHEA:37172"/>
    </physiologicalReaction>
</comment>
<keyword evidence="20" id="KW-0812">Transmembrane</keyword>
<evidence type="ECO:0000256" key="19">
    <source>
        <dbReference type="RuleBase" id="RU361267"/>
    </source>
</evidence>
<evidence type="ECO:0000256" key="15">
    <source>
        <dbReference type="ARBA" id="ARBA00048973"/>
    </source>
</evidence>
<evidence type="ECO:0000256" key="3">
    <source>
        <dbReference type="ARBA" id="ARBA00000816"/>
    </source>
</evidence>
<comment type="catalytic activity">
    <reaction evidence="10">
        <text>1-hexadecanoyl-sn-glycero-3-phosphate + (9Z)-octadecenoyl-CoA = 1-hexadecanoyl-2-(9Z-octadecenoyl)-sn-glycero-3-phosphate + CoA</text>
        <dbReference type="Rhea" id="RHEA:33187"/>
        <dbReference type="ChEBI" id="CHEBI:57287"/>
        <dbReference type="ChEBI" id="CHEBI:57387"/>
        <dbReference type="ChEBI" id="CHEBI:57518"/>
        <dbReference type="ChEBI" id="CHEBI:64839"/>
    </reaction>
    <physiologicalReaction direction="left-to-right" evidence="10">
        <dbReference type="Rhea" id="RHEA:33188"/>
    </physiologicalReaction>
</comment>
<dbReference type="AlphaFoldDB" id="A0A6J0T2Y1"/>
<reference evidence="23" key="1">
    <citation type="submission" date="2025-08" db="UniProtKB">
        <authorList>
            <consortium name="RefSeq"/>
        </authorList>
    </citation>
    <scope>IDENTIFICATION</scope>
</reference>
<dbReference type="Pfam" id="PF01553">
    <property type="entry name" value="Acyltransferase"/>
    <property type="match status" value="1"/>
</dbReference>
<comment type="catalytic activity">
    <reaction evidence="14">
        <text>heptadecanoyl-CoA + 1-(9Z-octadecenoyl)-sn-glycero-3-phosphate = 1-(9Z)-octadecenoyl-2-heptadecanoyl-sn-glycero-3-phosphate + CoA</text>
        <dbReference type="Rhea" id="RHEA:37155"/>
        <dbReference type="ChEBI" id="CHEBI:57287"/>
        <dbReference type="ChEBI" id="CHEBI:74307"/>
        <dbReference type="ChEBI" id="CHEBI:74544"/>
        <dbReference type="ChEBI" id="CHEBI:74558"/>
    </reaction>
    <physiologicalReaction direction="left-to-right" evidence="14">
        <dbReference type="Rhea" id="RHEA:37156"/>
    </physiologicalReaction>
</comment>
<accession>A0A6J0T2Y1</accession>
<gene>
    <name evidence="23" type="primary">LOC110074910</name>
</gene>
<keyword evidence="20" id="KW-1133">Transmembrane helix</keyword>
<evidence type="ECO:0000256" key="1">
    <source>
        <dbReference type="ARBA" id="ARBA00000091"/>
    </source>
</evidence>
<evidence type="ECO:0000256" key="6">
    <source>
        <dbReference type="ARBA" id="ARBA00004728"/>
    </source>
</evidence>
<sequence length="272" mass="31111">MEQYQWILSLLAVLLIGVSLLYQWSTTFNFYCKMALFHGWIILMATVLSPVVAVINGRNVENMKILRLCIKPLKYFCGIKITVQGSENLNIKEPYVIVSNHQSCIDLLGMAEVIPDGCVTIAKKELLYLGPIGWAVWICGLIFIDRKKKREAMATMDGIAETMRQDDIKIWVYPEGTRNQENTMLPFRRGAFHLALKAQVPIIPIVTCSLMATYNYKEKMFSPGHWTIQILPKIETKGLRVEDAMALAESTRHLMQDTFCEISRDVCRDTRQ</sequence>
<dbReference type="RefSeq" id="XP_020641310.2">
    <property type="nucleotide sequence ID" value="XM_020785651.2"/>
</dbReference>
<comment type="catalytic activity">
    <reaction evidence="1">
        <text>(11Z)-octadecenoyl-CoA + 1-(9Z-octadecenoyl)-sn-glycero-3-phosphate = 1-(9Z)-octadecenoyl-2-(11Z)-octadecenoyl-sn-glycero-3-phosphate + CoA</text>
        <dbReference type="Rhea" id="RHEA:37603"/>
        <dbReference type="ChEBI" id="CHEBI:57287"/>
        <dbReference type="ChEBI" id="CHEBI:74544"/>
        <dbReference type="ChEBI" id="CHEBI:75121"/>
        <dbReference type="ChEBI" id="CHEBI:75122"/>
    </reaction>
    <physiologicalReaction direction="left-to-right" evidence="1">
        <dbReference type="Rhea" id="RHEA:37604"/>
    </physiologicalReaction>
</comment>
<protein>
    <recommendedName>
        <fullName evidence="19">1-acyl-sn-glycerol-3-phosphate acyltransferase</fullName>
        <ecNumber evidence="19">2.3.1.51</ecNumber>
    </recommendedName>
</protein>
<keyword evidence="9 19" id="KW-0012">Acyltransferase</keyword>
<feature type="transmembrane region" description="Helical" evidence="20">
    <location>
        <begin position="126"/>
        <end position="144"/>
    </location>
</feature>
<keyword evidence="19" id="KW-0443">Lipid metabolism</keyword>
<dbReference type="InParanoid" id="A0A6J0T2Y1"/>
<evidence type="ECO:0000256" key="14">
    <source>
        <dbReference type="ARBA" id="ARBA00048956"/>
    </source>
</evidence>
<keyword evidence="19" id="KW-1208">Phospholipid metabolism</keyword>
<comment type="pathway">
    <text evidence="6">Phospholipid metabolism; CDP-diacylglycerol biosynthesis; CDP-diacylglycerol from sn-glycerol 3-phosphate: step 2/3.</text>
</comment>
<dbReference type="SMART" id="SM00563">
    <property type="entry name" value="PlsC"/>
    <property type="match status" value="1"/>
</dbReference>
<comment type="catalytic activity">
    <reaction evidence="2">
        <text>a 1-acyl-sn-glycero-3-phosphate + an acyl-CoA = a 1,2-diacyl-sn-glycero-3-phosphate + CoA</text>
        <dbReference type="Rhea" id="RHEA:19709"/>
        <dbReference type="ChEBI" id="CHEBI:57287"/>
        <dbReference type="ChEBI" id="CHEBI:57970"/>
        <dbReference type="ChEBI" id="CHEBI:58342"/>
        <dbReference type="ChEBI" id="CHEBI:58608"/>
        <dbReference type="EC" id="2.3.1.51"/>
    </reaction>
    <physiologicalReaction direction="left-to-right" evidence="2">
        <dbReference type="Rhea" id="RHEA:19710"/>
    </physiologicalReaction>
</comment>
<dbReference type="OrthoDB" id="202234at2759"/>
<evidence type="ECO:0000313" key="23">
    <source>
        <dbReference type="RefSeq" id="XP_020641310.2"/>
    </source>
</evidence>
<keyword evidence="19" id="KW-0594">Phospholipid biosynthesis</keyword>
<evidence type="ECO:0000256" key="9">
    <source>
        <dbReference type="ARBA" id="ARBA00023315"/>
    </source>
</evidence>
<comment type="catalytic activity">
    <reaction evidence="18">
        <text>1-(9Z-octadecenoyl)-sn-glycero-3-phosphate + (9Z)-octadecenoyl-CoA = 1,2-di-(9Z-octadecenoyl)-sn-glycero-3-phosphate + CoA</text>
        <dbReference type="Rhea" id="RHEA:37131"/>
        <dbReference type="ChEBI" id="CHEBI:57287"/>
        <dbReference type="ChEBI" id="CHEBI:57387"/>
        <dbReference type="ChEBI" id="CHEBI:74544"/>
        <dbReference type="ChEBI" id="CHEBI:74546"/>
    </reaction>
    <physiologicalReaction direction="left-to-right" evidence="18">
        <dbReference type="Rhea" id="RHEA:37132"/>
    </physiologicalReaction>
</comment>
<keyword evidence="20" id="KW-0472">Membrane</keyword>
<evidence type="ECO:0000256" key="2">
    <source>
        <dbReference type="ARBA" id="ARBA00000300"/>
    </source>
</evidence>
<evidence type="ECO:0000256" key="20">
    <source>
        <dbReference type="SAM" id="Phobius"/>
    </source>
</evidence>
<name>A0A6J0T2Y1_9SAUR</name>
<dbReference type="NCBIfam" id="TIGR00530">
    <property type="entry name" value="AGP_acyltrn"/>
    <property type="match status" value="1"/>
</dbReference>
<feature type="transmembrane region" description="Helical" evidence="20">
    <location>
        <begin position="6"/>
        <end position="24"/>
    </location>
</feature>
<evidence type="ECO:0000256" key="18">
    <source>
        <dbReference type="ARBA" id="ARBA00049561"/>
    </source>
</evidence>
<dbReference type="GO" id="GO:0003841">
    <property type="term" value="F:1-acylglycerol-3-phosphate O-acyltransferase activity"/>
    <property type="evidence" value="ECO:0007669"/>
    <property type="project" value="UniProtKB-UniRule"/>
</dbReference>
<comment type="catalytic activity">
    <reaction evidence="11">
        <text>1-tetradecanoyl-sn-glycerol 3-phosphate + (9Z)-octadecenoyl-CoA = 1-tetradecanoyl-2-(9Z)-octadecenoyl-sn-glycero-3-phosphate + CoA</text>
        <dbReference type="Rhea" id="RHEA:37187"/>
        <dbReference type="ChEBI" id="CHEBI:57287"/>
        <dbReference type="ChEBI" id="CHEBI:57387"/>
        <dbReference type="ChEBI" id="CHEBI:72683"/>
        <dbReference type="ChEBI" id="CHEBI:74586"/>
    </reaction>
    <physiologicalReaction direction="left-to-right" evidence="11">
        <dbReference type="Rhea" id="RHEA:37188"/>
    </physiologicalReaction>
</comment>
<dbReference type="CDD" id="cd07989">
    <property type="entry name" value="LPLAT_AGPAT-like"/>
    <property type="match status" value="1"/>
</dbReference>
<comment type="function">
    <text evidence="5">Converts 1-acyl-sn-glycerol-3-phosphate (lysophosphatidic acid or LPA) into 1,2-diacyl-sn-glycerol-3-phosphate (phosphatidic acid or PA) by incorporating an acyl moiety at the sn-2 position of the glycerol backbone.</text>
</comment>
<keyword evidence="19" id="KW-0444">Lipid biosynthesis</keyword>
<organism evidence="22 23">
    <name type="scientific">Pogona vitticeps</name>
    <name type="common">central bearded dragon</name>
    <dbReference type="NCBI Taxonomy" id="103695"/>
    <lineage>
        <taxon>Eukaryota</taxon>
        <taxon>Metazoa</taxon>
        <taxon>Chordata</taxon>
        <taxon>Craniata</taxon>
        <taxon>Vertebrata</taxon>
        <taxon>Euteleostomi</taxon>
        <taxon>Lepidosauria</taxon>
        <taxon>Squamata</taxon>
        <taxon>Bifurcata</taxon>
        <taxon>Unidentata</taxon>
        <taxon>Episquamata</taxon>
        <taxon>Toxicofera</taxon>
        <taxon>Iguania</taxon>
        <taxon>Acrodonta</taxon>
        <taxon>Agamidae</taxon>
        <taxon>Amphibolurinae</taxon>
        <taxon>Pogona</taxon>
    </lineage>
</organism>
<evidence type="ECO:0000256" key="7">
    <source>
        <dbReference type="ARBA" id="ARBA00008655"/>
    </source>
</evidence>
<evidence type="ECO:0000256" key="12">
    <source>
        <dbReference type="ARBA" id="ARBA00048105"/>
    </source>
</evidence>
<dbReference type="PANTHER" id="PTHR10434:SF65">
    <property type="entry name" value="1-ACYL-SN-GLYCEROL-3-PHOSPHATE ACYLTRANSFERASE ALPHA"/>
    <property type="match status" value="1"/>
</dbReference>
<dbReference type="SUPFAM" id="SSF69593">
    <property type="entry name" value="Glycerol-3-phosphate (1)-acyltransferase"/>
    <property type="match status" value="1"/>
</dbReference>
<dbReference type="EC" id="2.3.1.51" evidence="19"/>
<evidence type="ECO:0000256" key="17">
    <source>
        <dbReference type="ARBA" id="ARBA00049491"/>
    </source>
</evidence>
<comment type="catalytic activity">
    <reaction evidence="12">
        <text>1-(6Z,9Z,12Z-octadecatrienoyl)-sn-glycero-3-phosphate + (9Z)-octadecenoyl-CoA = (6Z,9Z,12Z)-octadecatrienoyl-2-(9Z)-octadecenoyl-sn-glycero-3-phosphate + CoA</text>
        <dbReference type="Rhea" id="RHEA:37179"/>
        <dbReference type="ChEBI" id="CHEBI:57287"/>
        <dbReference type="ChEBI" id="CHEBI:57387"/>
        <dbReference type="ChEBI" id="CHEBI:74581"/>
        <dbReference type="ChEBI" id="CHEBI:74582"/>
    </reaction>
    <physiologicalReaction direction="left-to-right" evidence="12">
        <dbReference type="Rhea" id="RHEA:37180"/>
    </physiologicalReaction>
</comment>
<comment type="catalytic activity">
    <reaction evidence="16">
        <text>1-(9Z-octadecenoyl)-sn-glycero-3-phosphate + (9Z,12Z)-octadecadienoyl-CoA = 1-(9Z)-octadecenoyl-2-(9Z,12Z)-octadecadienoyl-sn-glycero-3-phosphate + CoA</text>
        <dbReference type="Rhea" id="RHEA:37159"/>
        <dbReference type="ChEBI" id="CHEBI:57287"/>
        <dbReference type="ChEBI" id="CHEBI:57383"/>
        <dbReference type="ChEBI" id="CHEBI:74544"/>
        <dbReference type="ChEBI" id="CHEBI:74563"/>
    </reaction>
    <physiologicalReaction direction="left-to-right" evidence="16">
        <dbReference type="Rhea" id="RHEA:37160"/>
    </physiologicalReaction>
</comment>
<comment type="catalytic activity">
    <reaction evidence="17">
        <text>1-eicosanoyl-sn-glycero-3-phosphate + (9Z)-octadecenoyl-CoA = 1-eicosanoyl-2-(9Z)-octadecenoyl-sn-glycero-3-phosphate + CoA</text>
        <dbReference type="Rhea" id="RHEA:37183"/>
        <dbReference type="ChEBI" id="CHEBI:57287"/>
        <dbReference type="ChEBI" id="CHEBI:57387"/>
        <dbReference type="ChEBI" id="CHEBI:74583"/>
        <dbReference type="ChEBI" id="CHEBI:74584"/>
    </reaction>
    <physiologicalReaction direction="left-to-right" evidence="17">
        <dbReference type="Rhea" id="RHEA:37184"/>
    </physiologicalReaction>
</comment>
<dbReference type="GO" id="GO:0016020">
    <property type="term" value="C:membrane"/>
    <property type="evidence" value="ECO:0007669"/>
    <property type="project" value="InterPro"/>
</dbReference>
<comment type="domain">
    <text evidence="19">The HXXXXD motif is essential for acyltransferase activity and may constitute the binding site for the phosphate moiety of the glycerol-3-phosphate.</text>
</comment>
<evidence type="ECO:0000256" key="11">
    <source>
        <dbReference type="ARBA" id="ARBA00047814"/>
    </source>
</evidence>